<evidence type="ECO:0000313" key="6">
    <source>
        <dbReference type="EMBL" id="APG15676.1"/>
    </source>
</evidence>
<dbReference type="AlphaFoldDB" id="A0A1L3FQW2"/>
<proteinExistence type="predicted"/>
<gene>
    <name evidence="6" type="ORF">BKD09_46075</name>
</gene>
<keyword evidence="2 5" id="KW-0812">Transmembrane</keyword>
<evidence type="ECO:0000256" key="2">
    <source>
        <dbReference type="ARBA" id="ARBA00022692"/>
    </source>
</evidence>
<keyword evidence="4 5" id="KW-0472">Membrane</keyword>
<name>A0A1L3FQW2_BRAJP</name>
<protein>
    <recommendedName>
        <fullName evidence="8">Methyltransferase</fullName>
    </recommendedName>
</protein>
<organism evidence="6 7">
    <name type="scientific">Bradyrhizobium japonicum</name>
    <dbReference type="NCBI Taxonomy" id="375"/>
    <lineage>
        <taxon>Bacteria</taxon>
        <taxon>Pseudomonadati</taxon>
        <taxon>Pseudomonadota</taxon>
        <taxon>Alphaproteobacteria</taxon>
        <taxon>Hyphomicrobiales</taxon>
        <taxon>Nitrobacteraceae</taxon>
        <taxon>Bradyrhizobium</taxon>
    </lineage>
</organism>
<comment type="subcellular location">
    <subcellularLocation>
        <location evidence="1">Membrane</location>
        <topology evidence="1">Multi-pass membrane protein</topology>
    </subcellularLocation>
</comment>
<reference evidence="6 7" key="1">
    <citation type="submission" date="2016-11" db="EMBL/GenBank/DDBJ databases">
        <title>Complete Genome Sequence of Bradyrhizobium sp. strain J5, an isolated from soybean nodule in Hokkaido.</title>
        <authorList>
            <person name="Kanehara K."/>
        </authorList>
    </citation>
    <scope>NUCLEOTIDE SEQUENCE [LARGE SCALE GENOMIC DNA]</scope>
    <source>
        <strain evidence="6 7">J5</strain>
    </source>
</reference>
<dbReference type="GO" id="GO:0004671">
    <property type="term" value="F:protein C-terminal S-isoprenylcysteine carboxyl O-methyltransferase activity"/>
    <property type="evidence" value="ECO:0007669"/>
    <property type="project" value="InterPro"/>
</dbReference>
<evidence type="ECO:0000256" key="5">
    <source>
        <dbReference type="SAM" id="Phobius"/>
    </source>
</evidence>
<dbReference type="Proteomes" id="UP000181962">
    <property type="component" value="Chromosome"/>
</dbReference>
<dbReference type="RefSeq" id="WP_071916808.1">
    <property type="nucleotide sequence ID" value="NZ_CP017637.1"/>
</dbReference>
<evidence type="ECO:0008006" key="8">
    <source>
        <dbReference type="Google" id="ProtNLM"/>
    </source>
</evidence>
<keyword evidence="3 5" id="KW-1133">Transmembrane helix</keyword>
<dbReference type="OrthoDB" id="7203053at2"/>
<evidence type="ECO:0000256" key="1">
    <source>
        <dbReference type="ARBA" id="ARBA00004141"/>
    </source>
</evidence>
<dbReference type="Gene3D" id="1.20.120.1630">
    <property type="match status" value="1"/>
</dbReference>
<evidence type="ECO:0000313" key="7">
    <source>
        <dbReference type="Proteomes" id="UP000181962"/>
    </source>
</evidence>
<evidence type="ECO:0000256" key="4">
    <source>
        <dbReference type="ARBA" id="ARBA00023136"/>
    </source>
</evidence>
<evidence type="ECO:0000256" key="3">
    <source>
        <dbReference type="ARBA" id="ARBA00022989"/>
    </source>
</evidence>
<dbReference type="InterPro" id="IPR007269">
    <property type="entry name" value="ICMT_MeTrfase"/>
</dbReference>
<dbReference type="GO" id="GO:0016020">
    <property type="term" value="C:membrane"/>
    <property type="evidence" value="ECO:0007669"/>
    <property type="project" value="UniProtKB-SubCell"/>
</dbReference>
<accession>A0A1L3FQW2</accession>
<feature type="transmembrane region" description="Helical" evidence="5">
    <location>
        <begin position="124"/>
        <end position="150"/>
    </location>
</feature>
<feature type="transmembrane region" description="Helical" evidence="5">
    <location>
        <begin position="65"/>
        <end position="83"/>
    </location>
</feature>
<dbReference type="Pfam" id="PF04140">
    <property type="entry name" value="ICMT"/>
    <property type="match status" value="1"/>
</dbReference>
<feature type="transmembrane region" description="Helical" evidence="5">
    <location>
        <begin position="42"/>
        <end position="59"/>
    </location>
</feature>
<sequence length="172" mass="18888">MTFAELILGAITLQRVGELVISRANTRKLLARGAVEVAPRHYPLIITVHAAWLLSLWVFGRDQPVNVVALAGYLILQCLRFWVIRTLGSRWTTRIIVLPEQPLVSAGPYRFLSHPNYAVVAGEIAVLPLVLGLPLLAIVFTILNAAVLAIRIRAENLALAASRETLCVAHND</sequence>
<dbReference type="EMBL" id="CP017637">
    <property type="protein sequence ID" value="APG15676.1"/>
    <property type="molecule type" value="Genomic_DNA"/>
</dbReference>